<dbReference type="InterPro" id="IPR015421">
    <property type="entry name" value="PyrdxlP-dep_Trfase_major"/>
</dbReference>
<dbReference type="EMBL" id="AP025564">
    <property type="protein sequence ID" value="BDE97700.1"/>
    <property type="molecule type" value="Genomic_DNA"/>
</dbReference>
<reference evidence="9 10" key="1">
    <citation type="submission" date="2022-01" db="EMBL/GenBank/DDBJ databases">
        <title>Novel bile acid biosynthetic pathways are enriched in the microbiome of centenarians.</title>
        <authorList>
            <person name="Sato Y."/>
            <person name="Atarashi K."/>
            <person name="Plichta R.D."/>
            <person name="Arai Y."/>
            <person name="Sasajima S."/>
            <person name="Kearney M.S."/>
            <person name="Suda W."/>
            <person name="Takeshita K."/>
            <person name="Sasaki T."/>
            <person name="Okamoto S."/>
            <person name="Skelly N.A."/>
            <person name="Okamura Y."/>
            <person name="Vlamakis H."/>
            <person name="Li Y."/>
            <person name="Tanoue T."/>
            <person name="Takei H."/>
            <person name="Nittono H."/>
            <person name="Narushima S."/>
            <person name="Irie J."/>
            <person name="Itoh H."/>
            <person name="Moriya K."/>
            <person name="Sugiura Y."/>
            <person name="Suematsu M."/>
            <person name="Moritoki N."/>
            <person name="Shibata S."/>
            <person name="Littman R.D."/>
            <person name="Fischbach A.M."/>
            <person name="Uwamino Y."/>
            <person name="Inoue T."/>
            <person name="Honda A."/>
            <person name="Hattori M."/>
            <person name="Murai T."/>
            <person name="Xavier J.R."/>
            <person name="Hirose N."/>
            <person name="Honda K."/>
        </authorList>
    </citation>
    <scope>NUCLEOTIDE SEQUENCE [LARGE SCALE GENOMIC DNA]</scope>
    <source>
        <strain evidence="9 10">CE91-St30</strain>
    </source>
</reference>
<evidence type="ECO:0000256" key="7">
    <source>
        <dbReference type="RuleBase" id="RU000382"/>
    </source>
</evidence>
<dbReference type="RefSeq" id="WP_102380128.1">
    <property type="nucleotide sequence ID" value="NZ_AP025564.1"/>
</dbReference>
<evidence type="ECO:0000256" key="3">
    <source>
        <dbReference type="ARBA" id="ARBA00012421"/>
    </source>
</evidence>
<evidence type="ECO:0000256" key="1">
    <source>
        <dbReference type="ARBA" id="ARBA00001933"/>
    </source>
</evidence>
<dbReference type="InterPro" id="IPR010107">
    <property type="entry name" value="Glutamate_decarboxylase"/>
</dbReference>
<gene>
    <name evidence="9" type="primary">gadB</name>
    <name evidence="9" type="ORF">CE91St30_30330</name>
</gene>
<sequence length="493" mass="55864">METESKILKSMDEKTKYLTPIFGSEASDTQMPLDKMNEEPVEPRLAYEMIKEYLSIEGNATQNLTTFCQTYMEPMATKIMAETMEKNAIDKDEYPMTADLENRCVAMIGNLWNADPSEEPMGTSTVGSSEACMLGGLGMLFRWKKLAKAAGINIYSERRPNLVISSGYQVCWEKFCRYWDIEMRLVPLEKDHLSLNMDTVMDYVDEYTIGITAILGITYTGKFDDVEKLDELVEAYNQKHTDLPIRIHVDGASGAMVAPFVDPDLKWDFRLKNVWSINTSGHKYGLVYPGIGWVIWRSKEALPEDLIFWVSYLGGEEATMAINFSRSASQIVGQYYVLMRNGFNGYKEIQQRTLDVARYLAAEIKDMGIFEIYEDASNIPIVCWGLKDDADVSWSLYDLSDRLRMSGWLVPAYPMPKDMEDTTVQRVVARQDFSMQLAIKLVEDMKKEINTLKNAKFVTGNTQGVINTGFNHGGRAAVDKAADVQSSQTKEAK</sequence>
<dbReference type="PANTHER" id="PTHR43321:SF3">
    <property type="entry name" value="GLUTAMATE DECARBOXYLASE"/>
    <property type="match status" value="1"/>
</dbReference>
<keyword evidence="8" id="KW-0210">Decarboxylase</keyword>
<dbReference type="Pfam" id="PF00282">
    <property type="entry name" value="Pyridoxal_deC"/>
    <property type="match status" value="1"/>
</dbReference>
<evidence type="ECO:0000256" key="6">
    <source>
        <dbReference type="ARBA" id="ARBA00048868"/>
    </source>
</evidence>
<evidence type="ECO:0000256" key="8">
    <source>
        <dbReference type="RuleBase" id="RU361171"/>
    </source>
</evidence>
<dbReference type="Gene3D" id="3.40.640.10">
    <property type="entry name" value="Type I PLP-dependent aspartate aminotransferase-like (Major domain)"/>
    <property type="match status" value="1"/>
</dbReference>
<evidence type="ECO:0000256" key="5">
    <source>
        <dbReference type="ARBA" id="ARBA00023239"/>
    </source>
</evidence>
<evidence type="ECO:0000256" key="2">
    <source>
        <dbReference type="ARBA" id="ARBA00009533"/>
    </source>
</evidence>
<dbReference type="SUPFAM" id="SSF53383">
    <property type="entry name" value="PLP-dependent transferases"/>
    <property type="match status" value="1"/>
</dbReference>
<dbReference type="NCBIfam" id="TIGR01788">
    <property type="entry name" value="Glu-decarb-GAD"/>
    <property type="match status" value="1"/>
</dbReference>
<comment type="cofactor">
    <cofactor evidence="1 7">
        <name>pyridoxal 5'-phosphate</name>
        <dbReference type="ChEBI" id="CHEBI:597326"/>
    </cofactor>
</comment>
<dbReference type="Gene3D" id="4.10.280.50">
    <property type="match status" value="1"/>
</dbReference>
<name>A0ABN6MLC9_9ACTN</name>
<dbReference type="Proteomes" id="UP001320544">
    <property type="component" value="Chromosome"/>
</dbReference>
<dbReference type="InterPro" id="IPR015424">
    <property type="entry name" value="PyrdxlP-dep_Trfase"/>
</dbReference>
<accession>A0ABN6MLC9</accession>
<evidence type="ECO:0000256" key="4">
    <source>
        <dbReference type="ARBA" id="ARBA00022898"/>
    </source>
</evidence>
<dbReference type="EC" id="4.1.1.15" evidence="3 8"/>
<keyword evidence="10" id="KW-1185">Reference proteome</keyword>
<evidence type="ECO:0000313" key="9">
    <source>
        <dbReference type="EMBL" id="BDE97700.1"/>
    </source>
</evidence>
<keyword evidence="5 7" id="KW-0456">Lyase</keyword>
<evidence type="ECO:0000313" key="10">
    <source>
        <dbReference type="Proteomes" id="UP001320544"/>
    </source>
</evidence>
<keyword evidence="4 7" id="KW-0663">Pyridoxal phosphate</keyword>
<organism evidence="9 10">
    <name type="scientific">Raoultibacter timonensis</name>
    <dbReference type="NCBI Taxonomy" id="1907662"/>
    <lineage>
        <taxon>Bacteria</taxon>
        <taxon>Bacillati</taxon>
        <taxon>Actinomycetota</taxon>
        <taxon>Coriobacteriia</taxon>
        <taxon>Eggerthellales</taxon>
        <taxon>Eggerthellaceae</taxon>
        <taxon>Raoultibacter</taxon>
    </lineage>
</organism>
<comment type="similarity">
    <text evidence="2 7">Belongs to the group II decarboxylase family.</text>
</comment>
<dbReference type="InterPro" id="IPR002129">
    <property type="entry name" value="PyrdxlP-dep_de-COase"/>
</dbReference>
<proteinExistence type="inferred from homology"/>
<dbReference type="PANTHER" id="PTHR43321">
    <property type="entry name" value="GLUTAMATE DECARBOXYLASE"/>
    <property type="match status" value="1"/>
</dbReference>
<protein>
    <recommendedName>
        <fullName evidence="3 8">Glutamate decarboxylase</fullName>
        <ecNumber evidence="3 8">4.1.1.15</ecNumber>
    </recommendedName>
</protein>
<dbReference type="Gene3D" id="3.90.1150.160">
    <property type="match status" value="1"/>
</dbReference>
<dbReference type="CDD" id="cd06450">
    <property type="entry name" value="DOPA_deC_like"/>
    <property type="match status" value="1"/>
</dbReference>
<comment type="catalytic activity">
    <reaction evidence="6 8">
        <text>L-glutamate + H(+) = 4-aminobutanoate + CO2</text>
        <dbReference type="Rhea" id="RHEA:17785"/>
        <dbReference type="ChEBI" id="CHEBI:15378"/>
        <dbReference type="ChEBI" id="CHEBI:16526"/>
        <dbReference type="ChEBI" id="CHEBI:29985"/>
        <dbReference type="ChEBI" id="CHEBI:59888"/>
        <dbReference type="EC" id="4.1.1.15"/>
    </reaction>
</comment>